<protein>
    <submittedName>
        <fullName evidence="2">Uncharacterized protein</fullName>
    </submittedName>
</protein>
<sequence length="240" mass="26795">MVSKTRKHHSRKNKQKGVFSIPELRRSFEYIEGYVDKKAEHHESKEKIVRDLRKEWSRVFLKDLDKKSAEAFVTHRLSTKRSSRRRTIRKGGAGAQLANTQTPIAGAPNDYVTRQGIYLAPGQIPDKAGHLPLSDGGKSTFGSFVEYVSKGFWNPEPGQSYDPVPGQTRFPVSVPVGMGDNQVHFAAKGGKKKTRKLRRGGAAPVLSSVPASIQQDMTDMWYGKEVGPSPDQVQRPPVYH</sequence>
<organism evidence="2">
    <name type="scientific">viral metagenome</name>
    <dbReference type="NCBI Taxonomy" id="1070528"/>
    <lineage>
        <taxon>unclassified sequences</taxon>
        <taxon>metagenomes</taxon>
        <taxon>organismal metagenomes</taxon>
    </lineage>
</organism>
<evidence type="ECO:0000313" key="2">
    <source>
        <dbReference type="EMBL" id="QHU18780.1"/>
    </source>
</evidence>
<name>A0A6C0KPZ8_9ZZZZ</name>
<feature type="region of interest" description="Disordered" evidence="1">
    <location>
        <begin position="188"/>
        <end position="211"/>
    </location>
</feature>
<reference evidence="2" key="1">
    <citation type="journal article" date="2020" name="Nature">
        <title>Giant virus diversity and host interactions through global metagenomics.</title>
        <authorList>
            <person name="Schulz F."/>
            <person name="Roux S."/>
            <person name="Paez-Espino D."/>
            <person name="Jungbluth S."/>
            <person name="Walsh D.A."/>
            <person name="Denef V.J."/>
            <person name="McMahon K.D."/>
            <person name="Konstantinidis K.T."/>
            <person name="Eloe-Fadrosh E.A."/>
            <person name="Kyrpides N.C."/>
            <person name="Woyke T."/>
        </authorList>
    </citation>
    <scope>NUCLEOTIDE SEQUENCE</scope>
    <source>
        <strain evidence="2">GVMAG-S-3300013006-158</strain>
    </source>
</reference>
<proteinExistence type="predicted"/>
<feature type="compositionally biased region" description="Basic residues" evidence="1">
    <location>
        <begin position="189"/>
        <end position="199"/>
    </location>
</feature>
<evidence type="ECO:0000256" key="1">
    <source>
        <dbReference type="SAM" id="MobiDB-lite"/>
    </source>
</evidence>
<accession>A0A6C0KPZ8</accession>
<dbReference type="EMBL" id="MN740937">
    <property type="protein sequence ID" value="QHU18780.1"/>
    <property type="molecule type" value="Genomic_DNA"/>
</dbReference>
<dbReference type="AlphaFoldDB" id="A0A6C0KPZ8"/>